<gene>
    <name evidence="1" type="ORF">MAE02_64480</name>
</gene>
<sequence length="101" mass="11548">MSDMIDRVAKVIWQQIIPGNLHKDWDAQPDSVKLLPRQRAKMIISMLMHPTPVMIEAGELEKAEGGDMVAQWQVMAMAAVGMPWSRIRDMLDRDQDPGHRQ</sequence>
<accession>A0A512C3F9</accession>
<comment type="caution">
    <text evidence="1">The sequence shown here is derived from an EMBL/GenBank/DDBJ whole genome shotgun (WGS) entry which is preliminary data.</text>
</comment>
<protein>
    <submittedName>
        <fullName evidence="1">Uncharacterized protein</fullName>
    </submittedName>
</protein>
<dbReference type="Proteomes" id="UP000321085">
    <property type="component" value="Unassembled WGS sequence"/>
</dbReference>
<dbReference type="AlphaFoldDB" id="A0A512C3F9"/>
<evidence type="ECO:0000313" key="2">
    <source>
        <dbReference type="Proteomes" id="UP000321085"/>
    </source>
</evidence>
<name>A0A512C3F9_9HYPH</name>
<keyword evidence="2" id="KW-1185">Reference proteome</keyword>
<dbReference type="EMBL" id="BJYU01000238">
    <property type="protein sequence ID" value="GEO18752.1"/>
    <property type="molecule type" value="Genomic_DNA"/>
</dbReference>
<reference evidence="1 2" key="1">
    <citation type="submission" date="2019-07" db="EMBL/GenBank/DDBJ databases">
        <title>Whole genome shotgun sequence of Microvirga aerophila NBRC 106136.</title>
        <authorList>
            <person name="Hosoyama A."/>
            <person name="Uohara A."/>
            <person name="Ohji S."/>
            <person name="Ichikawa N."/>
        </authorList>
    </citation>
    <scope>NUCLEOTIDE SEQUENCE [LARGE SCALE GENOMIC DNA]</scope>
    <source>
        <strain evidence="1 2">NBRC 106136</strain>
    </source>
</reference>
<proteinExistence type="predicted"/>
<organism evidence="1 2">
    <name type="scientific">Microvirga aerophila</name>
    <dbReference type="NCBI Taxonomy" id="670291"/>
    <lineage>
        <taxon>Bacteria</taxon>
        <taxon>Pseudomonadati</taxon>
        <taxon>Pseudomonadota</taxon>
        <taxon>Alphaproteobacteria</taxon>
        <taxon>Hyphomicrobiales</taxon>
        <taxon>Methylobacteriaceae</taxon>
        <taxon>Microvirga</taxon>
    </lineage>
</organism>
<dbReference type="RefSeq" id="WP_147023164.1">
    <property type="nucleotide sequence ID" value="NZ_BJYU01000238.1"/>
</dbReference>
<evidence type="ECO:0000313" key="1">
    <source>
        <dbReference type="EMBL" id="GEO18752.1"/>
    </source>
</evidence>